<accession>G8ZPX1</accession>
<dbReference type="HOGENOM" id="CLU_280929_0_0_1"/>
<dbReference type="eggNOG" id="ENOG502QSHN">
    <property type="taxonomic scope" value="Eukaryota"/>
</dbReference>
<dbReference type="EMBL" id="HE616743">
    <property type="protein sequence ID" value="CCE90665.1"/>
    <property type="molecule type" value="Genomic_DNA"/>
</dbReference>
<evidence type="ECO:0000313" key="1">
    <source>
        <dbReference type="EMBL" id="CCE90665.1"/>
    </source>
</evidence>
<organism evidence="1 2">
    <name type="scientific">Torulaspora delbrueckii</name>
    <name type="common">Yeast</name>
    <name type="synonym">Candida colliculosa</name>
    <dbReference type="NCBI Taxonomy" id="4950"/>
    <lineage>
        <taxon>Eukaryota</taxon>
        <taxon>Fungi</taxon>
        <taxon>Dikarya</taxon>
        <taxon>Ascomycota</taxon>
        <taxon>Saccharomycotina</taxon>
        <taxon>Saccharomycetes</taxon>
        <taxon>Saccharomycetales</taxon>
        <taxon>Saccharomycetaceae</taxon>
        <taxon>Torulaspora</taxon>
    </lineage>
</organism>
<dbReference type="FunCoup" id="G8ZPX1">
    <property type="interactions" value="14"/>
</dbReference>
<dbReference type="InParanoid" id="G8ZPX1"/>
<reference evidence="1 2" key="1">
    <citation type="journal article" date="2011" name="Proc. Natl. Acad. Sci. U.S.A.">
        <title>Evolutionary erosion of yeast sex chromosomes by mating-type switching accidents.</title>
        <authorList>
            <person name="Gordon J.L."/>
            <person name="Armisen D."/>
            <person name="Proux-Wera E."/>
            <person name="Oheigeartaigh S.S."/>
            <person name="Byrne K.P."/>
            <person name="Wolfe K.H."/>
        </authorList>
    </citation>
    <scope>NUCLEOTIDE SEQUENCE [LARGE SCALE GENOMIC DNA]</scope>
    <source>
        <strain evidence="2">ATCC 10662 / CBS 1146 / NBRC 0425 / NCYC 2629 / NRRL Y-866</strain>
    </source>
</reference>
<dbReference type="KEGG" id="tdl:TDEL_0B05360"/>
<protein>
    <recommendedName>
        <fullName evidence="3">Cleavage/polyadenylation specificity factor A subunit N-terminal domain-containing protein</fullName>
    </recommendedName>
</protein>
<dbReference type="RefSeq" id="XP_003679876.1">
    <property type="nucleotide sequence ID" value="XM_003679828.1"/>
</dbReference>
<sequence length="1093" mass="123523">MRNRHMLEEANETHWIVDVLLVDKHDLLIVEQTRMRRGGYVLRTKTNLEDIPVVNYSESVNVAASLYYDSLSSKEYIILLKKSGTLELLDTNLQIIDVLETGIEQGDNPKFITIDERSERLFINLEENALYSASLHRTDSFISFTKNAENPRKIYEAPSSISYFDAEWHFEVKSGKEFVTIAAILQSNQSGTLFEVIRQSQTESRKKKQRWDSFVELTNLNDLHDSNRPHDLGSGATLKSVSNIGFFIFSFRQIYFFGLPSGPDHYIDGSNIGKYVSFKGLSRESLPEDINDLVEMQPNVFFSQSAKGLEFKLFANYPLAVTANLDLVVENPDRYECCWRELTSACTVVTNHIATTHKVNVFPLSHQTCVLWDRWSGLEFIDNKSLSWEYFIGFSEPSALYSANVGFDFPKLVSSCALEGNKGSLQVFSEGYEQLLNDEIIFSSDEEICDIWPTTQSLWWKTKDGKLISDGVAVKTEHDIIHVTSNDELLAKNPSIATVADIWEDMHGNYVYLSDDGRVRWSGSTLSAQIPMGKKHIMEPFILACRRQHDSSLLTCIGLNDRLIILRDDSVITRGWTDVHADISSIFIIPERSAQYIILGTRNGRIKIFDIGTLNITESIRVGSKKIGLCAIPRTPYVFVYSNDDLLVLEIHQGGKCSVTRVKTDARITLMRATCTSEVYVVGRGGLFSRFRMPTELGKPKPIHQRIDTSSKCFSKFTSFTCSNRLIVTSAQSSHYSHAQTRYMNSAHLLLHDVDSQMQLHCYDLSKNYPQATIADIAAVPYEIPPSVGTLPQKLPSYAERLTLSKCFIVSLNYETADDDSLANLLLFSIDENNCSIDFHLSLNTMFSITAVSNYYNNMFLVAGECLQLFDISYLVQENTFRILPKSNPLLLSGYPTKILGGLPNISSSEQLLKFSNGGTDHRILISNLLKGLQEYKVTPDETKVVHSSEIPKKYLIRPTSSSERNFPSIDSTFGSNRMIVDCSWSQIGNIVWFATAFSDCNLEVLCIKEGEEADDERKVSIKVESQITSVVSLWPKRQALDHRREVFVPGSGNRHLFSITTARGSVFILKEATLMHVIRIQEEAENKIEDLN</sequence>
<gene>
    <name evidence="1" type="primary">TDEL0B05360</name>
    <name evidence="1" type="ORF">TDEL_0B05360</name>
</gene>
<dbReference type="Proteomes" id="UP000005627">
    <property type="component" value="Chromosome 2"/>
</dbReference>
<proteinExistence type="predicted"/>
<evidence type="ECO:0008006" key="3">
    <source>
        <dbReference type="Google" id="ProtNLM"/>
    </source>
</evidence>
<keyword evidence="2" id="KW-1185">Reference proteome</keyword>
<name>G8ZPX1_TORDE</name>
<dbReference type="GeneID" id="11504902"/>
<dbReference type="OrthoDB" id="4063069at2759"/>
<evidence type="ECO:0000313" key="2">
    <source>
        <dbReference type="Proteomes" id="UP000005627"/>
    </source>
</evidence>
<dbReference type="SUPFAM" id="SSF69322">
    <property type="entry name" value="Tricorn protease domain 2"/>
    <property type="match status" value="1"/>
</dbReference>
<dbReference type="AlphaFoldDB" id="G8ZPX1"/>